<dbReference type="PANTHER" id="PTHR11614">
    <property type="entry name" value="PHOSPHOLIPASE-RELATED"/>
    <property type="match status" value="1"/>
</dbReference>
<dbReference type="Gene3D" id="3.40.50.1820">
    <property type="entry name" value="alpha/beta hydrolase"/>
    <property type="match status" value="1"/>
</dbReference>
<evidence type="ECO:0000313" key="4">
    <source>
        <dbReference type="Proteomes" id="UP000231057"/>
    </source>
</evidence>
<dbReference type="EMBL" id="CP018092">
    <property type="protein sequence ID" value="ATS18853.1"/>
    <property type="molecule type" value="Genomic_DNA"/>
</dbReference>
<dbReference type="AlphaFoldDB" id="A0A2D2Q2W4"/>
<feature type="active site" description="Charge relay system" evidence="1">
    <location>
        <position position="202"/>
    </location>
</feature>
<dbReference type="OrthoDB" id="9786110at2"/>
<evidence type="ECO:0000313" key="3">
    <source>
        <dbReference type="EMBL" id="ATS18853.1"/>
    </source>
</evidence>
<accession>A0A2D2Q2W4</accession>
<dbReference type="Pfam" id="PF12146">
    <property type="entry name" value="Hydrolase_4"/>
    <property type="match status" value="1"/>
</dbReference>
<dbReference type="RefSeq" id="WP_099799188.1">
    <property type="nucleotide sequence ID" value="NZ_CP018092.1"/>
</dbReference>
<evidence type="ECO:0000259" key="2">
    <source>
        <dbReference type="Pfam" id="PF12146"/>
    </source>
</evidence>
<protein>
    <submittedName>
        <fullName evidence="3">Carboxylesterase</fullName>
    </submittedName>
</protein>
<feature type="active site" description="Nucleophile" evidence="1">
    <location>
        <position position="92"/>
    </location>
</feature>
<dbReference type="KEGG" id="slw:BRW62_08965"/>
<sequence length="253" mass="27956">MLVNVPFFYSHEETNCACLLLHGLGGGAYELQLLGQALYEQGLTVRGILYPGHDRPAEPMPASTWPEWYAAALAAFRELQSHFQTIAVIGFSTGATLALHLARSQPVAKLVLLCPFLRIYRPWFAPLPAEPLVKAIAPWVPHLPRLALPLRDPQMRQQAEAAAFFKSFNLSAVGSALDLIAHVETELPTITTPTLILQTLADSTVDPQGAQQIYDQLGSAHKELYWLQRSNHLIPLDYERDDVIAKVAKFLGA</sequence>
<feature type="domain" description="Serine aminopeptidase S33" evidence="2">
    <location>
        <begin position="16"/>
        <end position="237"/>
    </location>
</feature>
<proteinExistence type="predicted"/>
<dbReference type="PIRSF" id="PIRSF017388">
    <property type="entry name" value="Esterase_lipase"/>
    <property type="match status" value="1"/>
</dbReference>
<reference evidence="4" key="2">
    <citation type="journal article" date="2022" name="Front. Microbiol.">
        <title>Comparative Genomic Analysis Revealed Distinct Molecular Components and Organization of CO2-Concentrating Mechanism in Thermophilic Cyanobacteria.</title>
        <authorList>
            <person name="Tang J."/>
            <person name="Zhou H."/>
            <person name="Yao D."/>
            <person name="Riaz S."/>
            <person name="You D."/>
            <person name="Klepacz-Smolka A."/>
            <person name="Daroch M."/>
        </authorList>
    </citation>
    <scope>NUCLEOTIDE SEQUENCE [LARGE SCALE GENOMIC DNA]</scope>
    <source>
        <strain evidence="4">PCC 6715</strain>
    </source>
</reference>
<organism evidence="3 4">
    <name type="scientific">Parathermosynechococcus lividus PCC 6715</name>
    <dbReference type="NCBI Taxonomy" id="1917166"/>
    <lineage>
        <taxon>Bacteria</taxon>
        <taxon>Bacillati</taxon>
        <taxon>Cyanobacteriota</taxon>
        <taxon>Cyanophyceae</taxon>
        <taxon>Acaryochloridales</taxon>
        <taxon>Thermosynechococcaceae</taxon>
        <taxon>Parathermosynechococcus</taxon>
    </lineage>
</organism>
<feature type="active site" description="Charge relay system" evidence="1">
    <location>
        <position position="232"/>
    </location>
</feature>
<dbReference type="GO" id="GO:0052689">
    <property type="term" value="F:carboxylic ester hydrolase activity"/>
    <property type="evidence" value="ECO:0007669"/>
    <property type="project" value="InterPro"/>
</dbReference>
<reference evidence="3 4" key="1">
    <citation type="submission" date="2016-11" db="EMBL/GenBank/DDBJ databases">
        <title>Complete genome sequence of thermophilic cyanobacteria strain Synechococcus sp. PCC6715.</title>
        <authorList>
            <person name="Tang J."/>
            <person name="Daroch M."/>
            <person name="Liang Y."/>
            <person name="Jiang D."/>
            <person name="Shah M."/>
        </authorList>
    </citation>
    <scope>NUCLEOTIDE SEQUENCE [LARGE SCALE GENOMIC DNA]</scope>
    <source>
        <strain evidence="3 4">PCC 6715</strain>
    </source>
</reference>
<keyword evidence="4" id="KW-1185">Reference proteome</keyword>
<evidence type="ECO:0000256" key="1">
    <source>
        <dbReference type="PIRSR" id="PIRSR017388-1"/>
    </source>
</evidence>
<dbReference type="InterPro" id="IPR012354">
    <property type="entry name" value="Esterase_lipase"/>
</dbReference>
<dbReference type="InterPro" id="IPR022742">
    <property type="entry name" value="Hydrolase_4"/>
</dbReference>
<name>A0A2D2Q2W4_PARLV</name>
<gene>
    <name evidence="3" type="ORF">BRW62_08965</name>
</gene>
<dbReference type="InterPro" id="IPR051044">
    <property type="entry name" value="MAG_DAG_Lipase"/>
</dbReference>
<dbReference type="Proteomes" id="UP000231057">
    <property type="component" value="Chromosome"/>
</dbReference>
<dbReference type="SUPFAM" id="SSF53474">
    <property type="entry name" value="alpha/beta-Hydrolases"/>
    <property type="match status" value="1"/>
</dbReference>
<dbReference type="InterPro" id="IPR029058">
    <property type="entry name" value="AB_hydrolase_fold"/>
</dbReference>